<evidence type="ECO:0000256" key="1">
    <source>
        <dbReference type="SAM" id="MobiDB-lite"/>
    </source>
</evidence>
<dbReference type="Proteomes" id="UP000663828">
    <property type="component" value="Unassembled WGS sequence"/>
</dbReference>
<protein>
    <recommendedName>
        <fullName evidence="5">BEN domain-containing protein</fullName>
    </recommendedName>
</protein>
<dbReference type="AlphaFoldDB" id="A0A816AA40"/>
<dbReference type="Proteomes" id="UP000663852">
    <property type="component" value="Unassembled WGS sequence"/>
</dbReference>
<dbReference type="EMBL" id="CAJNOR010006363">
    <property type="protein sequence ID" value="CAF1593270.1"/>
    <property type="molecule type" value="Genomic_DNA"/>
</dbReference>
<evidence type="ECO:0000313" key="2">
    <source>
        <dbReference type="EMBL" id="CAF1314433.1"/>
    </source>
</evidence>
<keyword evidence="4" id="KW-1185">Reference proteome</keyword>
<dbReference type="EMBL" id="CAJNOJ010000229">
    <property type="protein sequence ID" value="CAF1314433.1"/>
    <property type="molecule type" value="Genomic_DNA"/>
</dbReference>
<evidence type="ECO:0000313" key="3">
    <source>
        <dbReference type="EMBL" id="CAF1593270.1"/>
    </source>
</evidence>
<feature type="compositionally biased region" description="Basic and acidic residues" evidence="1">
    <location>
        <begin position="12"/>
        <end position="26"/>
    </location>
</feature>
<feature type="region of interest" description="Disordered" evidence="1">
    <location>
        <begin position="1"/>
        <end position="51"/>
    </location>
</feature>
<proteinExistence type="predicted"/>
<organism evidence="3 4">
    <name type="scientific">Adineta ricciae</name>
    <name type="common">Rotifer</name>
    <dbReference type="NCBI Taxonomy" id="249248"/>
    <lineage>
        <taxon>Eukaryota</taxon>
        <taxon>Metazoa</taxon>
        <taxon>Spiralia</taxon>
        <taxon>Gnathifera</taxon>
        <taxon>Rotifera</taxon>
        <taxon>Eurotatoria</taxon>
        <taxon>Bdelloidea</taxon>
        <taxon>Adinetida</taxon>
        <taxon>Adinetidae</taxon>
        <taxon>Adineta</taxon>
    </lineage>
</organism>
<reference evidence="3" key="1">
    <citation type="submission" date="2021-02" db="EMBL/GenBank/DDBJ databases">
        <authorList>
            <person name="Nowell W R."/>
        </authorList>
    </citation>
    <scope>NUCLEOTIDE SEQUENCE</scope>
</reference>
<sequence length="245" mass="27291">MARKKTPAQKVNDQKENDQKENDQKENACSSANDQGTKEIVETNPPTGIGEKRKLQSIDCNIGNSEENEITTLKKLCVELQDRLARLEKSFLSIPSDINIQEFFEDALPSFSDNNHHDITVNTSDLVMSVDGDTISETNAGSSASNLGNVDDPMTGNCNKRENGLLLAIDDKMLSSLKRENATCSARSILKFLFPDPEIHFKLSNVDKSIVDSIVQTEDHASRGNENHNQQDQTFHVKLFRIISL</sequence>
<evidence type="ECO:0008006" key="5">
    <source>
        <dbReference type="Google" id="ProtNLM"/>
    </source>
</evidence>
<comment type="caution">
    <text evidence="3">The sequence shown here is derived from an EMBL/GenBank/DDBJ whole genome shotgun (WGS) entry which is preliminary data.</text>
</comment>
<evidence type="ECO:0000313" key="4">
    <source>
        <dbReference type="Proteomes" id="UP000663828"/>
    </source>
</evidence>
<accession>A0A816AA40</accession>
<gene>
    <name evidence="2" type="ORF">EDS130_LOCUS31324</name>
    <name evidence="3" type="ORF">XAT740_LOCUS46808</name>
</gene>
<name>A0A816AA40_ADIRI</name>